<feature type="non-terminal residue" evidence="2">
    <location>
        <position position="241"/>
    </location>
</feature>
<sequence length="241" mass="27590">PGSLDSLEGQGEVPVIPLVQDDNGDLTPFVEIPPVNQPDSVVVDTEEVEINPELLEQSKSNLELLNSVGYIEAKGQNRNILDVLKEKGDERVDDIIMEKTYPVMENGQVVYKKEEEIAPELLDAMKIYDKSIDDSYKKNYDDVQVDFEDFQRDDIPDADKLQSLNINQEDYLKWDKVNTRQEGSVFKFFKTLLTSEEGDEFEKEQRQYEKVQSYQATVLNGITNDLEKNKAKQKLTTDTQA</sequence>
<evidence type="ECO:0000256" key="1">
    <source>
        <dbReference type="SAM" id="MobiDB-lite"/>
    </source>
</evidence>
<gene>
    <name evidence="2" type="ORF">S01H1_74224</name>
</gene>
<dbReference type="AlphaFoldDB" id="X0XES8"/>
<reference evidence="2" key="1">
    <citation type="journal article" date="2014" name="Front. Microbiol.">
        <title>High frequency of phylogenetically diverse reductive dehalogenase-homologous genes in deep subseafloor sedimentary metagenomes.</title>
        <authorList>
            <person name="Kawai M."/>
            <person name="Futagami T."/>
            <person name="Toyoda A."/>
            <person name="Takaki Y."/>
            <person name="Nishi S."/>
            <person name="Hori S."/>
            <person name="Arai W."/>
            <person name="Tsubouchi T."/>
            <person name="Morono Y."/>
            <person name="Uchiyama I."/>
            <person name="Ito T."/>
            <person name="Fujiyama A."/>
            <person name="Inagaki F."/>
            <person name="Takami H."/>
        </authorList>
    </citation>
    <scope>NUCLEOTIDE SEQUENCE</scope>
    <source>
        <strain evidence="2">Expedition CK06-06</strain>
    </source>
</reference>
<name>X0XES8_9ZZZZ</name>
<dbReference type="EMBL" id="BARS01049638">
    <property type="protein sequence ID" value="GAG35163.1"/>
    <property type="molecule type" value="Genomic_DNA"/>
</dbReference>
<protein>
    <submittedName>
        <fullName evidence="2">Uncharacterized protein</fullName>
    </submittedName>
</protein>
<evidence type="ECO:0000313" key="2">
    <source>
        <dbReference type="EMBL" id="GAG35163.1"/>
    </source>
</evidence>
<comment type="caution">
    <text evidence="2">The sequence shown here is derived from an EMBL/GenBank/DDBJ whole genome shotgun (WGS) entry which is preliminary data.</text>
</comment>
<feature type="region of interest" description="Disordered" evidence="1">
    <location>
        <begin position="1"/>
        <end position="20"/>
    </location>
</feature>
<accession>X0XES8</accession>
<feature type="non-terminal residue" evidence="2">
    <location>
        <position position="1"/>
    </location>
</feature>
<proteinExistence type="predicted"/>
<organism evidence="2">
    <name type="scientific">marine sediment metagenome</name>
    <dbReference type="NCBI Taxonomy" id="412755"/>
    <lineage>
        <taxon>unclassified sequences</taxon>
        <taxon>metagenomes</taxon>
        <taxon>ecological metagenomes</taxon>
    </lineage>
</organism>